<dbReference type="NCBIfam" id="NF003009">
    <property type="entry name" value="PRK03826.1"/>
    <property type="match status" value="1"/>
</dbReference>
<evidence type="ECO:0000313" key="2">
    <source>
        <dbReference type="Proteomes" id="UP000183995"/>
    </source>
</evidence>
<reference evidence="1" key="1">
    <citation type="submission" date="2016-11" db="EMBL/GenBank/DDBJ databases">
        <authorList>
            <person name="Jaros S."/>
            <person name="Januszkiewicz K."/>
            <person name="Wedrychowicz H."/>
        </authorList>
    </citation>
    <scope>NUCLEOTIDE SEQUENCE [LARGE SCALE GENOMIC DNA]</scope>
    <source>
        <strain evidence="1">DSM 10068</strain>
    </source>
</reference>
<dbReference type="AlphaFoldDB" id="A0A1M5YGW6"/>
<dbReference type="Proteomes" id="UP000183995">
    <property type="component" value="Unassembled WGS sequence"/>
</dbReference>
<protein>
    <submittedName>
        <fullName evidence="1">5'-deoxynucleotidase</fullName>
    </submittedName>
</protein>
<dbReference type="EMBL" id="FQXV01000008">
    <property type="protein sequence ID" value="SHI11212.1"/>
    <property type="molecule type" value="Genomic_DNA"/>
</dbReference>
<name>A0A1M5YGW6_9FIRM</name>
<dbReference type="Pfam" id="PF12917">
    <property type="entry name" value="YfbR-like"/>
    <property type="match status" value="1"/>
</dbReference>
<sequence length="194" mass="21474">MPYSFFALVSRMKNIARWSLMRNSSQENVQEHSHMVAVVAHALAVIRRDVLLLDADPGRAAAAALFHDAPEIFTGDMPTPVKYHNPGIISAYKQVEALASSKLLATLPESMRPAYEPLFAPEDEVTLSLIKAADKLCAYIKCLEELKAGNNEFRSAASQTLAKLKALGMPEVDYFMEHFIGAFELTLDELDFSV</sequence>
<dbReference type="RefSeq" id="WP_073079531.1">
    <property type="nucleotide sequence ID" value="NZ_FQXV01000008.1"/>
</dbReference>
<accession>A0A1M5YGW6</accession>
<organism evidence="1 2">
    <name type="scientific">Sporobacter termitidis DSM 10068</name>
    <dbReference type="NCBI Taxonomy" id="1123282"/>
    <lineage>
        <taxon>Bacteria</taxon>
        <taxon>Bacillati</taxon>
        <taxon>Bacillota</taxon>
        <taxon>Clostridia</taxon>
        <taxon>Eubacteriales</taxon>
        <taxon>Oscillospiraceae</taxon>
        <taxon>Sporobacter</taxon>
    </lineage>
</organism>
<dbReference type="SUPFAM" id="SSF109604">
    <property type="entry name" value="HD-domain/PDEase-like"/>
    <property type="match status" value="1"/>
</dbReference>
<keyword evidence="2" id="KW-1185">Reference proteome</keyword>
<gene>
    <name evidence="1" type="ORF">SAMN02745823_02518</name>
</gene>
<dbReference type="Gene3D" id="1.10.3210.10">
    <property type="entry name" value="Hypothetical protein af1432"/>
    <property type="match status" value="1"/>
</dbReference>
<dbReference type="STRING" id="1123282.SAMN02745823_02518"/>
<proteinExistence type="predicted"/>
<dbReference type="OrthoDB" id="9812744at2"/>
<evidence type="ECO:0000313" key="1">
    <source>
        <dbReference type="EMBL" id="SHI11212.1"/>
    </source>
</evidence>